<reference evidence="1 2" key="1">
    <citation type="submission" date="2024-03" db="EMBL/GenBank/DDBJ databases">
        <title>The complete genome of Streptomyces sirii sp.nov.</title>
        <authorList>
            <person name="Zakalyukina Y.V."/>
            <person name="Belik A.R."/>
            <person name="Biryukov M.V."/>
            <person name="Baturina O.A."/>
            <person name="Kabilov M.R."/>
        </authorList>
    </citation>
    <scope>NUCLEOTIDE SEQUENCE [LARGE SCALE GENOMIC DNA]</scope>
    <source>
        <strain evidence="1 2">BP-8</strain>
    </source>
</reference>
<sequence length="51" mass="5048">MGGVLAEAADALGPVRRDVGQVLGVDDVALLLELAHDLGDVHPSSGPVSAS</sequence>
<evidence type="ECO:0000313" key="1">
    <source>
        <dbReference type="EMBL" id="WXK74781.1"/>
    </source>
</evidence>
<proteinExistence type="predicted"/>
<gene>
    <name evidence="1" type="ORF">WAB15_01685</name>
</gene>
<evidence type="ECO:0000313" key="2">
    <source>
        <dbReference type="Proteomes" id="UP001626628"/>
    </source>
</evidence>
<accession>A0ABZ2QF00</accession>
<keyword evidence="2" id="KW-1185">Reference proteome</keyword>
<organism evidence="1 2">
    <name type="scientific">Streptomyces sirii</name>
    <dbReference type="NCBI Taxonomy" id="3127701"/>
    <lineage>
        <taxon>Bacteria</taxon>
        <taxon>Bacillati</taxon>
        <taxon>Actinomycetota</taxon>
        <taxon>Actinomycetes</taxon>
        <taxon>Kitasatosporales</taxon>
        <taxon>Streptomycetaceae</taxon>
        <taxon>Streptomyces</taxon>
    </lineage>
</organism>
<protein>
    <submittedName>
        <fullName evidence="1">Uncharacterized protein</fullName>
    </submittedName>
</protein>
<name>A0ABZ2QF00_9ACTN</name>
<dbReference type="EMBL" id="CP147982">
    <property type="protein sequence ID" value="WXK74781.1"/>
    <property type="molecule type" value="Genomic_DNA"/>
</dbReference>
<dbReference type="Proteomes" id="UP001626628">
    <property type="component" value="Chromosome"/>
</dbReference>